<feature type="domain" description="Pyrroline-5-carboxylate reductase catalytic N-terminal" evidence="8">
    <location>
        <begin position="4"/>
        <end position="87"/>
    </location>
</feature>
<proteinExistence type="inferred from homology"/>
<dbReference type="Pfam" id="PF03807">
    <property type="entry name" value="F420_oxidored"/>
    <property type="match status" value="1"/>
</dbReference>
<dbReference type="EC" id="1.5.1.2" evidence="4 5"/>
<name>A0A1B7XPU0_9BACT</name>
<evidence type="ECO:0000313" key="10">
    <source>
        <dbReference type="EMBL" id="OBQ57532.1"/>
    </source>
</evidence>
<dbReference type="Proteomes" id="UP000091979">
    <property type="component" value="Unassembled WGS sequence"/>
</dbReference>
<dbReference type="RefSeq" id="WP_066851418.1">
    <property type="nucleotide sequence ID" value="NZ_JXMS01000001.1"/>
</dbReference>
<dbReference type="EMBL" id="JXMS01000001">
    <property type="protein sequence ID" value="OBQ57532.1"/>
    <property type="molecule type" value="Genomic_DNA"/>
</dbReference>
<keyword evidence="4 7" id="KW-0641">Proline biosynthesis</keyword>
<dbReference type="GO" id="GO:0004735">
    <property type="term" value="F:pyrroline-5-carboxylate reductase activity"/>
    <property type="evidence" value="ECO:0007669"/>
    <property type="project" value="UniProtKB-UniRule"/>
</dbReference>
<comment type="subcellular location">
    <subcellularLocation>
        <location evidence="4">Cytoplasm</location>
    </subcellularLocation>
</comment>
<dbReference type="FunFam" id="1.10.3730.10:FF:000001">
    <property type="entry name" value="Pyrroline-5-carboxylate reductase"/>
    <property type="match status" value="1"/>
</dbReference>
<feature type="binding site" evidence="6">
    <location>
        <begin position="58"/>
        <end position="61"/>
    </location>
    <ligand>
        <name>NADP(+)</name>
        <dbReference type="ChEBI" id="CHEBI:58349"/>
    </ligand>
</feature>
<dbReference type="GO" id="GO:0055129">
    <property type="term" value="P:L-proline biosynthetic process"/>
    <property type="evidence" value="ECO:0007669"/>
    <property type="project" value="UniProtKB-UniRule"/>
</dbReference>
<reference evidence="10 11" key="1">
    <citation type="submission" date="2015-01" db="EMBL/GenBank/DDBJ databases">
        <title>Desulfovibrio sp. JC271 draft genome sequence.</title>
        <authorList>
            <person name="Shivani Y."/>
            <person name="Subhash Y."/>
            <person name="Sasikala C."/>
            <person name="Ramana C.V."/>
        </authorList>
    </citation>
    <scope>NUCLEOTIDE SEQUENCE [LARGE SCALE GENOMIC DNA]</scope>
    <source>
        <strain evidence="10 11">JC271</strain>
    </source>
</reference>
<comment type="catalytic activity">
    <reaction evidence="4 7">
        <text>L-proline + NADP(+) = (S)-1-pyrroline-5-carboxylate + NADPH + 2 H(+)</text>
        <dbReference type="Rhea" id="RHEA:14109"/>
        <dbReference type="ChEBI" id="CHEBI:15378"/>
        <dbReference type="ChEBI" id="CHEBI:17388"/>
        <dbReference type="ChEBI" id="CHEBI:57783"/>
        <dbReference type="ChEBI" id="CHEBI:58349"/>
        <dbReference type="ChEBI" id="CHEBI:60039"/>
        <dbReference type="EC" id="1.5.1.2"/>
    </reaction>
</comment>
<comment type="similarity">
    <text evidence="1 4 7">Belongs to the pyrroline-5-carboxylate reductase family.</text>
</comment>
<sequence>MKTFGCIGCGNMGSAILGGLESQQDISLIGYDPSGNVPCTACDTNLELAEQADFIMLAVKPDYVESVLETIQPALTEDKVIISIAAGVSMETLSKHSGGKCPVIRCMPNTPAMVGEGIFAFCFDDPALTETQQTAVHTMFEQIGQVMVLPESKFNAFTAIAGCGPAYVLYFMEAVTEAAVSVGFNRKEATEMAINLFKGTTKLADESDHHLSLLREMVCSPAGVTIAAVNHMDRTALRGNIIDSIFKARDRGIEMSK</sequence>
<evidence type="ECO:0000259" key="8">
    <source>
        <dbReference type="Pfam" id="PF03807"/>
    </source>
</evidence>
<dbReference type="AlphaFoldDB" id="A0A1B7XPU0"/>
<keyword evidence="4 7" id="KW-0028">Amino-acid biosynthesis</keyword>
<dbReference type="InterPro" id="IPR028939">
    <property type="entry name" value="P5C_Rdtase_cat_N"/>
</dbReference>
<dbReference type="SUPFAM" id="SSF51735">
    <property type="entry name" value="NAD(P)-binding Rossmann-fold domains"/>
    <property type="match status" value="1"/>
</dbReference>
<dbReference type="Gene3D" id="1.10.3730.10">
    <property type="entry name" value="ProC C-terminal domain-like"/>
    <property type="match status" value="1"/>
</dbReference>
<evidence type="ECO:0000256" key="4">
    <source>
        <dbReference type="HAMAP-Rule" id="MF_01925"/>
    </source>
</evidence>
<organism evidence="10 11">
    <name type="scientific">Halodesulfovibrio spirochaetisodalis</name>
    <dbReference type="NCBI Taxonomy" id="1560234"/>
    <lineage>
        <taxon>Bacteria</taxon>
        <taxon>Pseudomonadati</taxon>
        <taxon>Thermodesulfobacteriota</taxon>
        <taxon>Desulfovibrionia</taxon>
        <taxon>Desulfovibrionales</taxon>
        <taxon>Desulfovibrionaceae</taxon>
        <taxon>Halodesulfovibrio</taxon>
    </lineage>
</organism>
<comment type="pathway">
    <text evidence="4 7">Amino-acid biosynthesis; L-proline biosynthesis; L-proline from L-glutamate 5-semialdehyde: step 1/1.</text>
</comment>
<dbReference type="PANTHER" id="PTHR11645">
    <property type="entry name" value="PYRROLINE-5-CARBOXYLATE REDUCTASE"/>
    <property type="match status" value="1"/>
</dbReference>
<dbReference type="InterPro" id="IPR053790">
    <property type="entry name" value="P5CR-like_CS"/>
</dbReference>
<feature type="domain" description="Pyrroline-5-carboxylate reductase dimerisation" evidence="9">
    <location>
        <begin position="151"/>
        <end position="255"/>
    </location>
</feature>
<keyword evidence="11" id="KW-1185">Reference proteome</keyword>
<evidence type="ECO:0000259" key="9">
    <source>
        <dbReference type="Pfam" id="PF14748"/>
    </source>
</evidence>
<gene>
    <name evidence="4" type="primary">proC</name>
    <name evidence="10" type="ORF">SP90_00335</name>
</gene>
<comment type="caution">
    <text evidence="10">The sequence shown here is derived from an EMBL/GenBank/DDBJ whole genome shotgun (WGS) entry which is preliminary data.</text>
</comment>
<evidence type="ECO:0000256" key="1">
    <source>
        <dbReference type="ARBA" id="ARBA00005525"/>
    </source>
</evidence>
<dbReference type="NCBIfam" id="TIGR00112">
    <property type="entry name" value="proC"/>
    <property type="match status" value="1"/>
</dbReference>
<dbReference type="OrthoDB" id="9805754at2"/>
<dbReference type="Gene3D" id="3.40.50.720">
    <property type="entry name" value="NAD(P)-binding Rossmann-like Domain"/>
    <property type="match status" value="1"/>
</dbReference>
<keyword evidence="4" id="KW-0963">Cytoplasm</keyword>
<comment type="function">
    <text evidence="4">Catalyzes the reduction of 1-pyrroline-5-carboxylate (PCA) to L-proline.</text>
</comment>
<dbReference type="PROSITE" id="PS00521">
    <property type="entry name" value="P5CR"/>
    <property type="match status" value="1"/>
</dbReference>
<dbReference type="InterPro" id="IPR029036">
    <property type="entry name" value="P5CR_dimer"/>
</dbReference>
<comment type="catalytic activity">
    <reaction evidence="4">
        <text>L-proline + NAD(+) = (S)-1-pyrroline-5-carboxylate + NADH + 2 H(+)</text>
        <dbReference type="Rhea" id="RHEA:14105"/>
        <dbReference type="ChEBI" id="CHEBI:15378"/>
        <dbReference type="ChEBI" id="CHEBI:17388"/>
        <dbReference type="ChEBI" id="CHEBI:57540"/>
        <dbReference type="ChEBI" id="CHEBI:57945"/>
        <dbReference type="ChEBI" id="CHEBI:60039"/>
        <dbReference type="EC" id="1.5.1.2"/>
    </reaction>
</comment>
<feature type="binding site" evidence="6">
    <location>
        <position position="45"/>
    </location>
    <ligand>
        <name>NADPH</name>
        <dbReference type="ChEBI" id="CHEBI:57783"/>
    </ligand>
</feature>
<evidence type="ECO:0000256" key="5">
    <source>
        <dbReference type="NCBIfam" id="TIGR00112"/>
    </source>
</evidence>
<dbReference type="InterPro" id="IPR008927">
    <property type="entry name" value="6-PGluconate_DH-like_C_sf"/>
</dbReference>
<dbReference type="GO" id="GO:0005737">
    <property type="term" value="C:cytoplasm"/>
    <property type="evidence" value="ECO:0007669"/>
    <property type="project" value="UniProtKB-SubCell"/>
</dbReference>
<dbReference type="SUPFAM" id="SSF48179">
    <property type="entry name" value="6-phosphogluconate dehydrogenase C-terminal domain-like"/>
    <property type="match status" value="1"/>
</dbReference>
<dbReference type="PIRSF" id="PIRSF000193">
    <property type="entry name" value="Pyrrol-5-carb_rd"/>
    <property type="match status" value="1"/>
</dbReference>
<dbReference type="STRING" id="1560234.SP90_00335"/>
<evidence type="ECO:0000256" key="3">
    <source>
        <dbReference type="ARBA" id="ARBA00023002"/>
    </source>
</evidence>
<protein>
    <recommendedName>
        <fullName evidence="4 5">Pyrroline-5-carboxylate reductase</fullName>
        <shortName evidence="4">P5C reductase</shortName>
        <shortName evidence="4">P5CR</shortName>
        <ecNumber evidence="4 5">1.5.1.2</ecNumber>
    </recommendedName>
    <alternativeName>
        <fullName evidence="4">PCA reductase</fullName>
    </alternativeName>
</protein>
<keyword evidence="3 4" id="KW-0560">Oxidoreductase</keyword>
<dbReference type="PATRIC" id="fig|1560234.3.peg.68"/>
<dbReference type="Pfam" id="PF14748">
    <property type="entry name" value="P5CR_dimer"/>
    <property type="match status" value="1"/>
</dbReference>
<evidence type="ECO:0000256" key="6">
    <source>
        <dbReference type="PIRSR" id="PIRSR000193-1"/>
    </source>
</evidence>
<accession>A0A1B7XPU0</accession>
<evidence type="ECO:0000256" key="7">
    <source>
        <dbReference type="RuleBase" id="RU003903"/>
    </source>
</evidence>
<dbReference type="HAMAP" id="MF_01925">
    <property type="entry name" value="P5C_reductase"/>
    <property type="match status" value="1"/>
</dbReference>
<evidence type="ECO:0000256" key="2">
    <source>
        <dbReference type="ARBA" id="ARBA00022857"/>
    </source>
</evidence>
<dbReference type="PANTHER" id="PTHR11645:SF0">
    <property type="entry name" value="PYRROLINE-5-CARBOXYLATE REDUCTASE 3"/>
    <property type="match status" value="1"/>
</dbReference>
<keyword evidence="2 4" id="KW-0521">NADP</keyword>
<dbReference type="UniPathway" id="UPA00098">
    <property type="reaction ID" value="UER00361"/>
</dbReference>
<dbReference type="InterPro" id="IPR000304">
    <property type="entry name" value="Pyrroline-COOH_reductase"/>
</dbReference>
<evidence type="ECO:0000313" key="11">
    <source>
        <dbReference type="Proteomes" id="UP000091979"/>
    </source>
</evidence>
<dbReference type="InterPro" id="IPR036291">
    <property type="entry name" value="NAD(P)-bd_dom_sf"/>
</dbReference>
<feature type="binding site" evidence="6">
    <location>
        <begin position="7"/>
        <end position="12"/>
    </location>
    <ligand>
        <name>NADP(+)</name>
        <dbReference type="ChEBI" id="CHEBI:58349"/>
    </ligand>
</feature>